<organism evidence="1 2">
    <name type="scientific">Daucus carota subsp. sativus</name>
    <name type="common">Carrot</name>
    <dbReference type="NCBI Taxonomy" id="79200"/>
    <lineage>
        <taxon>Eukaryota</taxon>
        <taxon>Viridiplantae</taxon>
        <taxon>Streptophyta</taxon>
        <taxon>Embryophyta</taxon>
        <taxon>Tracheophyta</taxon>
        <taxon>Spermatophyta</taxon>
        <taxon>Magnoliopsida</taxon>
        <taxon>eudicotyledons</taxon>
        <taxon>Gunneridae</taxon>
        <taxon>Pentapetalae</taxon>
        <taxon>asterids</taxon>
        <taxon>campanulids</taxon>
        <taxon>Apiales</taxon>
        <taxon>Apiaceae</taxon>
        <taxon>Apioideae</taxon>
        <taxon>Scandiceae</taxon>
        <taxon>Daucinae</taxon>
        <taxon>Daucus</taxon>
        <taxon>Daucus sect. Daucus</taxon>
    </lineage>
</organism>
<sequence length="100" mass="11011">MAISENSIKIHCCRTISSVFFMAFFICLFLSCSSGASSVIPSNFQRQRQLLSQTKAHSSRSVSSSSLARVKKCNYFGKCKVQFEGDEHAVPSGPNPISNR</sequence>
<proteinExistence type="predicted"/>
<dbReference type="EMBL" id="CP093343">
    <property type="protein sequence ID" value="WOG85940.1"/>
    <property type="molecule type" value="Genomic_DNA"/>
</dbReference>
<protein>
    <submittedName>
        <fullName evidence="1">Uncharacterized protein</fullName>
    </submittedName>
</protein>
<gene>
    <name evidence="1" type="ORF">DCAR_0105133</name>
</gene>
<dbReference type="Gramene" id="KZN12060">
    <property type="protein sequence ID" value="KZN12060"/>
    <property type="gene ID" value="DCAR_004716"/>
</dbReference>
<keyword evidence="2" id="KW-1185">Reference proteome</keyword>
<name>A0A166JDX4_DAUCS</name>
<reference evidence="1" key="2">
    <citation type="submission" date="2022-03" db="EMBL/GenBank/DDBJ databases">
        <title>Draft title - Genomic analysis of global carrot germplasm unveils the trajectory of domestication and the origin of high carotenoid orange carrot.</title>
        <authorList>
            <person name="Iorizzo M."/>
            <person name="Ellison S."/>
            <person name="Senalik D."/>
            <person name="Macko-Podgorni A."/>
            <person name="Grzebelus D."/>
            <person name="Bostan H."/>
            <person name="Rolling W."/>
            <person name="Curaba J."/>
            <person name="Simon P."/>
        </authorList>
    </citation>
    <scope>NUCLEOTIDE SEQUENCE</scope>
    <source>
        <tissue evidence="1">Leaf</tissue>
    </source>
</reference>
<reference evidence="1" key="1">
    <citation type="journal article" date="2016" name="Nat. Genet.">
        <title>A high-quality carrot genome assembly provides new insights into carotenoid accumulation and asterid genome evolution.</title>
        <authorList>
            <person name="Iorizzo M."/>
            <person name="Ellison S."/>
            <person name="Senalik D."/>
            <person name="Zeng P."/>
            <person name="Satapoomin P."/>
            <person name="Huang J."/>
            <person name="Bowman M."/>
            <person name="Iovene M."/>
            <person name="Sanseverino W."/>
            <person name="Cavagnaro P."/>
            <person name="Yildiz M."/>
            <person name="Macko-Podgorni A."/>
            <person name="Moranska E."/>
            <person name="Grzebelus E."/>
            <person name="Grzebelus D."/>
            <person name="Ashrafi H."/>
            <person name="Zheng Z."/>
            <person name="Cheng S."/>
            <person name="Spooner D."/>
            <person name="Van Deynze A."/>
            <person name="Simon P."/>
        </authorList>
    </citation>
    <scope>NUCLEOTIDE SEQUENCE</scope>
    <source>
        <tissue evidence="1">Leaf</tissue>
    </source>
</reference>
<evidence type="ECO:0000313" key="1">
    <source>
        <dbReference type="EMBL" id="WOG85940.1"/>
    </source>
</evidence>
<evidence type="ECO:0000313" key="2">
    <source>
        <dbReference type="Proteomes" id="UP000077755"/>
    </source>
</evidence>
<accession>A0A166JDX4</accession>
<dbReference type="Proteomes" id="UP000077755">
    <property type="component" value="Chromosome 1"/>
</dbReference>
<dbReference type="AlphaFoldDB" id="A0A166JDX4"/>